<reference evidence="1" key="1">
    <citation type="submission" date="2014-11" db="EMBL/GenBank/DDBJ databases">
        <authorList>
            <person name="Amaro Gonzalez C."/>
        </authorList>
    </citation>
    <scope>NUCLEOTIDE SEQUENCE</scope>
</reference>
<reference evidence="1" key="2">
    <citation type="journal article" date="2015" name="Fish Shellfish Immunol.">
        <title>Early steps in the European eel (Anguilla anguilla)-Vibrio vulnificus interaction in the gills: Role of the RtxA13 toxin.</title>
        <authorList>
            <person name="Callol A."/>
            <person name="Pajuelo D."/>
            <person name="Ebbesson L."/>
            <person name="Teles M."/>
            <person name="MacKenzie S."/>
            <person name="Amaro C."/>
        </authorList>
    </citation>
    <scope>NUCLEOTIDE SEQUENCE</scope>
</reference>
<accession>A0A0E9UK33</accession>
<dbReference type="EMBL" id="GBXM01043269">
    <property type="protein sequence ID" value="JAH65308.1"/>
    <property type="molecule type" value="Transcribed_RNA"/>
</dbReference>
<protein>
    <submittedName>
        <fullName evidence="1">Uncharacterized protein</fullName>
    </submittedName>
</protein>
<name>A0A0E9UK33_ANGAN</name>
<evidence type="ECO:0000313" key="1">
    <source>
        <dbReference type="EMBL" id="JAH65308.1"/>
    </source>
</evidence>
<organism evidence="1">
    <name type="scientific">Anguilla anguilla</name>
    <name type="common">European freshwater eel</name>
    <name type="synonym">Muraena anguilla</name>
    <dbReference type="NCBI Taxonomy" id="7936"/>
    <lineage>
        <taxon>Eukaryota</taxon>
        <taxon>Metazoa</taxon>
        <taxon>Chordata</taxon>
        <taxon>Craniata</taxon>
        <taxon>Vertebrata</taxon>
        <taxon>Euteleostomi</taxon>
        <taxon>Actinopterygii</taxon>
        <taxon>Neopterygii</taxon>
        <taxon>Teleostei</taxon>
        <taxon>Anguilliformes</taxon>
        <taxon>Anguillidae</taxon>
        <taxon>Anguilla</taxon>
    </lineage>
</organism>
<proteinExistence type="predicted"/>
<dbReference type="AlphaFoldDB" id="A0A0E9UK33"/>
<sequence length="21" mass="2444">MLSTIGWECRIDIASISKYEQ</sequence>